<gene>
    <name evidence="1" type="ORF">COM96_18840</name>
</gene>
<comment type="caution">
    <text evidence="1">The sequence shown here is derived from an EMBL/GenBank/DDBJ whole genome shotgun (WGS) entry which is preliminary data.</text>
</comment>
<evidence type="ECO:0000313" key="2">
    <source>
        <dbReference type="Proteomes" id="UP000220006"/>
    </source>
</evidence>
<name>A0A2A7HUE2_BACCE</name>
<reference evidence="1 2" key="1">
    <citation type="submission" date="2017-09" db="EMBL/GenBank/DDBJ databases">
        <title>Large-scale bioinformatics analysis of Bacillus genomes uncovers conserved roles of natural products in bacterial physiology.</title>
        <authorList>
            <consortium name="Agbiome Team Llc"/>
            <person name="Bleich R.M."/>
            <person name="Grubbs K.J."/>
            <person name="Santa Maria K.C."/>
            <person name="Allen S.E."/>
            <person name="Farag S."/>
            <person name="Shank E.A."/>
            <person name="Bowers A."/>
        </authorList>
    </citation>
    <scope>NUCLEOTIDE SEQUENCE [LARGE SCALE GENOMIC DNA]</scope>
    <source>
        <strain evidence="1 2">AFS096845</strain>
    </source>
</reference>
<protein>
    <submittedName>
        <fullName evidence="1">Uncharacterized protein</fullName>
    </submittedName>
</protein>
<proteinExistence type="predicted"/>
<organism evidence="1 2">
    <name type="scientific">Bacillus cereus</name>
    <dbReference type="NCBI Taxonomy" id="1396"/>
    <lineage>
        <taxon>Bacteria</taxon>
        <taxon>Bacillati</taxon>
        <taxon>Bacillota</taxon>
        <taxon>Bacilli</taxon>
        <taxon>Bacillales</taxon>
        <taxon>Bacillaceae</taxon>
        <taxon>Bacillus</taxon>
        <taxon>Bacillus cereus group</taxon>
    </lineage>
</organism>
<dbReference type="AlphaFoldDB" id="A0A2A7HUE2"/>
<evidence type="ECO:0000313" key="1">
    <source>
        <dbReference type="EMBL" id="PEC20567.1"/>
    </source>
</evidence>
<accession>A0A2A7HUE2</accession>
<sequence>MTNMYHPLFFITFYDLGLDKMLADIRNAKNTVFLCKKSGFFNYTNDFGHFSILLREQNTIL</sequence>
<dbReference type="Proteomes" id="UP000220006">
    <property type="component" value="Unassembled WGS sequence"/>
</dbReference>
<dbReference type="EMBL" id="NVLK01000040">
    <property type="protein sequence ID" value="PEC20567.1"/>
    <property type="molecule type" value="Genomic_DNA"/>
</dbReference>